<dbReference type="InterPro" id="IPR006482">
    <property type="entry name" value="Cas7_Csh2/Csh2"/>
</dbReference>
<dbReference type="InterPro" id="IPR019856">
    <property type="entry name" value="CRISPR-assoc_Cas1_DVULG"/>
</dbReference>
<dbReference type="InterPro" id="IPR050646">
    <property type="entry name" value="Cas1"/>
</dbReference>
<dbReference type="InterPro" id="IPR042206">
    <property type="entry name" value="CRISPR-assoc_Cas1_C"/>
</dbReference>
<evidence type="ECO:0000256" key="2">
    <source>
        <dbReference type="ARBA" id="ARBA00022723"/>
    </source>
</evidence>
<organism evidence="9 10">
    <name type="scientific">Botryosphaeria dothidea</name>
    <dbReference type="NCBI Taxonomy" id="55169"/>
    <lineage>
        <taxon>Eukaryota</taxon>
        <taxon>Fungi</taxon>
        <taxon>Dikarya</taxon>
        <taxon>Ascomycota</taxon>
        <taxon>Pezizomycotina</taxon>
        <taxon>Dothideomycetes</taxon>
        <taxon>Dothideomycetes incertae sedis</taxon>
        <taxon>Botryosphaeriales</taxon>
        <taxon>Botryosphaeriaceae</taxon>
        <taxon>Botryosphaeria</taxon>
    </lineage>
</organism>
<keyword evidence="7" id="KW-0238">DNA-binding</keyword>
<keyword evidence="5" id="KW-0460">Magnesium</keyword>
<evidence type="ECO:0000256" key="8">
    <source>
        <dbReference type="ARBA" id="ARBA00023211"/>
    </source>
</evidence>
<dbReference type="InterPro" id="IPR011604">
    <property type="entry name" value="PDDEXK-like_dom_sf"/>
</dbReference>
<dbReference type="GO" id="GO:0004520">
    <property type="term" value="F:DNA endonuclease activity"/>
    <property type="evidence" value="ECO:0007669"/>
    <property type="project" value="InterPro"/>
</dbReference>
<dbReference type="GO" id="GO:0046872">
    <property type="term" value="F:metal ion binding"/>
    <property type="evidence" value="ECO:0007669"/>
    <property type="project" value="UniProtKB-KW"/>
</dbReference>
<dbReference type="OrthoDB" id="10397134at2759"/>
<name>A0A8H4IR18_9PEZI</name>
<evidence type="ECO:0000256" key="7">
    <source>
        <dbReference type="ARBA" id="ARBA00023125"/>
    </source>
</evidence>
<evidence type="ECO:0000313" key="10">
    <source>
        <dbReference type="Proteomes" id="UP000572817"/>
    </source>
</evidence>
<dbReference type="EMBL" id="WWBZ02000043">
    <property type="protein sequence ID" value="KAF4304852.1"/>
    <property type="molecule type" value="Genomic_DNA"/>
</dbReference>
<keyword evidence="8" id="KW-0464">Manganese</keyword>
<dbReference type="GO" id="GO:0016787">
    <property type="term" value="F:hydrolase activity"/>
    <property type="evidence" value="ECO:0007669"/>
    <property type="project" value="UniProtKB-KW"/>
</dbReference>
<evidence type="ECO:0008006" key="11">
    <source>
        <dbReference type="Google" id="ProtNLM"/>
    </source>
</evidence>
<keyword evidence="3" id="KW-0255">Endonuclease</keyword>
<dbReference type="GO" id="GO:0003677">
    <property type="term" value="F:DNA binding"/>
    <property type="evidence" value="ECO:0007669"/>
    <property type="project" value="UniProtKB-KW"/>
</dbReference>
<dbReference type="NCBIfam" id="TIGR02589">
    <property type="entry name" value="cas_Csd2"/>
    <property type="match status" value="1"/>
</dbReference>
<evidence type="ECO:0000256" key="1">
    <source>
        <dbReference type="ARBA" id="ARBA00022722"/>
    </source>
</evidence>
<dbReference type="InterPro" id="IPR002729">
    <property type="entry name" value="CRISPR-assoc_Cas1"/>
</dbReference>
<dbReference type="GO" id="GO:0051607">
    <property type="term" value="P:defense response to virus"/>
    <property type="evidence" value="ECO:0007669"/>
    <property type="project" value="UniProtKB-KW"/>
</dbReference>
<dbReference type="NCBIfam" id="TIGR01595">
    <property type="entry name" value="cas_CT1132"/>
    <property type="match status" value="1"/>
</dbReference>
<dbReference type="HAMAP" id="MF_01470">
    <property type="entry name" value="Cas1"/>
    <property type="match status" value="1"/>
</dbReference>
<dbReference type="NCBIfam" id="TIGR00287">
    <property type="entry name" value="cas1"/>
    <property type="match status" value="1"/>
</dbReference>
<dbReference type="AlphaFoldDB" id="A0A8H4IR18"/>
<evidence type="ECO:0000313" key="9">
    <source>
        <dbReference type="EMBL" id="KAF4304852.1"/>
    </source>
</evidence>
<dbReference type="InterPro" id="IPR013418">
    <property type="entry name" value="CRISPR-assoc_prot_Cas7/Csd2"/>
</dbReference>
<evidence type="ECO:0000256" key="4">
    <source>
        <dbReference type="ARBA" id="ARBA00022801"/>
    </source>
</evidence>
<dbReference type="InterPro" id="IPR010144">
    <property type="entry name" value="CRISPR-assoc_prot_Csd1-typ"/>
</dbReference>
<evidence type="ECO:0000256" key="3">
    <source>
        <dbReference type="ARBA" id="ARBA00022759"/>
    </source>
</evidence>
<dbReference type="Gene3D" id="1.20.120.920">
    <property type="entry name" value="CRISPR-associated endonuclease Cas1, C-terminal domain"/>
    <property type="match status" value="1"/>
</dbReference>
<keyword evidence="4" id="KW-0378">Hydrolase</keyword>
<keyword evidence="10" id="KW-1185">Reference proteome</keyword>
<keyword evidence="1" id="KW-0540">Nuclease</keyword>
<protein>
    <recommendedName>
        <fullName evidence="11">CRISPR-associated endonuclease Cas1</fullName>
    </recommendedName>
</protein>
<dbReference type="GO" id="GO:0043571">
    <property type="term" value="P:maintenance of CRISPR repeat elements"/>
    <property type="evidence" value="ECO:0007669"/>
    <property type="project" value="InterPro"/>
</dbReference>
<dbReference type="CDD" id="cd09721">
    <property type="entry name" value="Cas1_I-C"/>
    <property type="match status" value="1"/>
</dbReference>
<accession>A0A8H4IR18</accession>
<dbReference type="Gene3D" id="3.90.320.10">
    <property type="match status" value="1"/>
</dbReference>
<dbReference type="PANTHER" id="PTHR34353:SF2">
    <property type="entry name" value="CRISPR-ASSOCIATED ENDONUCLEASE CAS1 1"/>
    <property type="match status" value="1"/>
</dbReference>
<keyword evidence="6" id="KW-0051">Antiviral defense</keyword>
<dbReference type="PANTHER" id="PTHR34353">
    <property type="entry name" value="CRISPR-ASSOCIATED ENDONUCLEASE CAS1 1"/>
    <property type="match status" value="1"/>
</dbReference>
<dbReference type="NCBIfam" id="TIGR03640">
    <property type="entry name" value="cas1_DVULG"/>
    <property type="match status" value="1"/>
</dbReference>
<evidence type="ECO:0000256" key="6">
    <source>
        <dbReference type="ARBA" id="ARBA00023118"/>
    </source>
</evidence>
<dbReference type="Pfam" id="PF01867">
    <property type="entry name" value="Cas_Cas1"/>
    <property type="match status" value="1"/>
</dbReference>
<proteinExistence type="inferred from homology"/>
<dbReference type="Pfam" id="PF09709">
    <property type="entry name" value="Cas_Csd1"/>
    <property type="match status" value="2"/>
</dbReference>
<evidence type="ECO:0000256" key="5">
    <source>
        <dbReference type="ARBA" id="ARBA00022842"/>
    </source>
</evidence>
<keyword evidence="2" id="KW-0479">Metal-binding</keyword>
<reference evidence="9" key="1">
    <citation type="submission" date="2020-04" db="EMBL/GenBank/DDBJ databases">
        <title>Genome Assembly and Annotation of Botryosphaeria dothidea sdau 11-99, a Latent Pathogen of Apple Fruit Ring Rot in China.</title>
        <authorList>
            <person name="Yu C."/>
            <person name="Diao Y."/>
            <person name="Lu Q."/>
            <person name="Zhao J."/>
            <person name="Cui S."/>
            <person name="Peng C."/>
            <person name="He B."/>
            <person name="Liu H."/>
        </authorList>
    </citation>
    <scope>NUCLEOTIDE SEQUENCE [LARGE SCALE GENOMIC DNA]</scope>
    <source>
        <strain evidence="9">Sdau11-99</strain>
    </source>
</reference>
<dbReference type="Pfam" id="PF05107">
    <property type="entry name" value="Cas_Cas7"/>
    <property type="match status" value="1"/>
</dbReference>
<sequence length="1000" mass="111311">MPSRPTGKSQGDNAPISEQAAFAYTSVLNYLLRRSPDNRQRLQVGDTSVVFWAEAAGSEADAQAAESFLASLLVPADDDSEAERLRTLAPGLAPGTRIYVLGLAPNASRLSVRYWQADTLEVFAKRLAEHAQDLRIEPLPWRIEPTVYRLLLATVPNREGAMPKADDAFDNLIGETMRAILSGGLYPRSLLANTVMRIRSDGNLSGMRAAICKGVLTRERRRGIHTSDEEIPNHLGKLRKERPGQAVTLEREIRDIVEGLPDRFPRSLKIEGQGSFAIDRRSPLMPAIAHRYEFVYLFDVTNGNPNGDPDAGTCRDWILKPTTDEAKAREITAWMCANFFDVRTFGAVMTTGINAGQVRGPVQLGFATSVEPVLPLEISITRMAVTTEKEAEAQSGDNRTMGRKHILPYGLYRAHGFVSAKLAERTGFSDADLQLLWQALINMFEHDRSAARGEMSARKLIVFEHESAMGNAPAHKLFEAVDVARVTDEADGPARSFADYRVTVNAEALPQGVTCALIHLEQQWAENRQTAEGRLLHDKADTPAVEVRHGVRTVTAMPLSSTALGISGVADVVEFHIEPTGERPYPVEYKRGAPRLTAADEVQLLMEGALFYGQPRRRECVVFDEALRSLTRETIDATRAMFISGRTPLASYEARRCDSCSLLDLFAERGLKRMRRQLNTLYVTTEGAWLKKDGANIVMEVEGEERARLPSHMLESMGSPSAFLSPNGRFLARMEGPVSGNVLLRREQYRRTDDPSRCALVVRNLLIGKVHNQRAVLGRALRDHGEGMPATDVTALTYARERLRRISARLLQEDDIDVLRGLEGEAAQAYFGVFDHLIRAPEPALRFKGRSRRPPLDAVNALLSFLYTLLTHDCRSALESVGLDPAVGFLHRDRPGRPSLALDLLEEFRPVMADRLALSLINRRQLGERDFIQLDNGAVSLKEASRKTVLTAYQERKRDETRHAFLDEKLAVGLFPAVQAQLLARHLRGDLEAYPPFLWK</sequence>
<comment type="caution">
    <text evidence="9">The sequence shown here is derived from an EMBL/GenBank/DDBJ whole genome shotgun (WGS) entry which is preliminary data.</text>
</comment>
<dbReference type="Proteomes" id="UP000572817">
    <property type="component" value="Unassembled WGS sequence"/>
</dbReference>
<gene>
    <name evidence="9" type="ORF">GTA08_BOTSDO14202</name>
</gene>